<dbReference type="RefSeq" id="WP_153550362.1">
    <property type="nucleotide sequence ID" value="NZ_CP040089.1"/>
</dbReference>
<keyword evidence="1" id="KW-0963">Cytoplasm</keyword>
<dbReference type="InterPro" id="IPR002904">
    <property type="entry name" value="Lys-tRNA-ligase"/>
</dbReference>
<dbReference type="Pfam" id="PF01921">
    <property type="entry name" value="tRNA-synt_1f"/>
    <property type="match status" value="1"/>
</dbReference>
<dbReference type="GO" id="GO:0005524">
    <property type="term" value="F:ATP binding"/>
    <property type="evidence" value="ECO:0007669"/>
    <property type="project" value="UniProtKB-KW"/>
</dbReference>
<keyword evidence="2 6" id="KW-0436">Ligase</keyword>
<dbReference type="Proteomes" id="UP000377803">
    <property type="component" value="Chromosome"/>
</dbReference>
<dbReference type="GeneID" id="42365123"/>
<evidence type="ECO:0000256" key="1">
    <source>
        <dbReference type="ARBA" id="ARBA00022490"/>
    </source>
</evidence>
<gene>
    <name evidence="6" type="primary">lysK2</name>
    <name evidence="6" type="ORF">LC1Nh_0736</name>
</gene>
<dbReference type="KEGG" id="ncon:LC1Nh_0736"/>
<dbReference type="PANTHER" id="PTHR37940:SF1">
    <property type="entry name" value="LYSINE--TRNA LIGASE"/>
    <property type="match status" value="1"/>
</dbReference>
<dbReference type="InterPro" id="IPR001412">
    <property type="entry name" value="aa-tRNA-synth_I_CS"/>
</dbReference>
<evidence type="ECO:0000256" key="5">
    <source>
        <dbReference type="ARBA" id="ARBA00023146"/>
    </source>
</evidence>
<dbReference type="AlphaFoldDB" id="A0A5Q0UG44"/>
<dbReference type="EC" id="6.1.1.6" evidence="6"/>
<dbReference type="InterPro" id="IPR014729">
    <property type="entry name" value="Rossmann-like_a/b/a_fold"/>
</dbReference>
<dbReference type="SUPFAM" id="SSF52374">
    <property type="entry name" value="Nucleotidylyl transferase"/>
    <property type="match status" value="1"/>
</dbReference>
<evidence type="ECO:0000313" key="6">
    <source>
        <dbReference type="EMBL" id="QGA80622.1"/>
    </source>
</evidence>
<keyword evidence="7" id="KW-1185">Reference proteome</keyword>
<proteinExistence type="predicted"/>
<evidence type="ECO:0000256" key="4">
    <source>
        <dbReference type="ARBA" id="ARBA00022840"/>
    </source>
</evidence>
<protein>
    <submittedName>
        <fullName evidence="6">Lysyl-tRNA synthetase, class I</fullName>
        <ecNumber evidence="6">6.1.1.6</ecNumber>
    </submittedName>
</protein>
<accession>A0A5Q0UG44</accession>
<keyword evidence="3" id="KW-0547">Nucleotide-binding</keyword>
<organism evidence="6 7">
    <name type="scientific">Candidatus Nanohalobium constans</name>
    <dbReference type="NCBI Taxonomy" id="2565781"/>
    <lineage>
        <taxon>Archaea</taxon>
        <taxon>Candidatus Nanohalarchaeota</taxon>
        <taxon>Candidatus Nanohalobia</taxon>
        <taxon>Candidatus Nanohalobiales</taxon>
        <taxon>Candidatus Nanohalobiaceae</taxon>
        <taxon>Candidatus Nanohalobium</taxon>
    </lineage>
</organism>
<evidence type="ECO:0000256" key="3">
    <source>
        <dbReference type="ARBA" id="ARBA00022741"/>
    </source>
</evidence>
<reference evidence="7" key="1">
    <citation type="submission" date="2019-05" db="EMBL/GenBank/DDBJ databases">
        <title>Candidatus Nanohalobium constans, a novel model system to study the DPANN nano-sized archaea: genomic and physiological characterization of a nanoarchaeon co-cultured with its chitinotrophic host.</title>
        <authorList>
            <person name="La Cono V."/>
            <person name="Arcadi E."/>
            <person name="Crisafi F."/>
            <person name="Denaro R."/>
            <person name="La Spada G."/>
            <person name="Messina E."/>
            <person name="Smedile F."/>
            <person name="Toshchakov S.V."/>
            <person name="Shevchenko M.A."/>
            <person name="Golyshin P.N."/>
            <person name="Golyshina O.V."/>
            <person name="Ferrer M."/>
            <person name="Rohde M."/>
            <person name="Mushegian A."/>
            <person name="Sorokin D.Y."/>
            <person name="Giuliano L."/>
            <person name="Yakimov M.M."/>
        </authorList>
    </citation>
    <scope>NUCLEOTIDE SEQUENCE [LARGE SCALE GENOMIC DNA]</scope>
    <source>
        <strain evidence="7">LC1Nh</strain>
    </source>
</reference>
<dbReference type="GO" id="GO:0005737">
    <property type="term" value="C:cytoplasm"/>
    <property type="evidence" value="ECO:0007669"/>
    <property type="project" value="InterPro"/>
</dbReference>
<sequence length="315" mass="35446">MKNTLGELSEADLNGEKVAVGFRPSGSLHVGNLLTICYAAVLADELDLELDLMVCDTDWSAHIHEHHLPEENRVMKLFFQRECSCGNHENVAEHRVDEISEFLSVLKSETVDFEVNYLSEYSSKEYDDALRNILNNMGEFDEIFGGGFRRRYRSPVAAVCEKCGFSDAKGSSFSSETRELVSACRNPDCPNGFMTTSLSESRKGVYYLVDPVRDPARDVAIHVFGGDYRDAGKGQKTPKVEKVRKITELACGETPEYFLTPMIGDEDGKPLSKSHDTGITVEEIDDLKEFSENLLEKVREMIREENDYVVESKLI</sequence>
<dbReference type="PANTHER" id="PTHR37940">
    <property type="entry name" value="LYSINE--TRNA LIGASE"/>
    <property type="match status" value="1"/>
</dbReference>
<dbReference type="Gene3D" id="3.40.50.620">
    <property type="entry name" value="HUPs"/>
    <property type="match status" value="1"/>
</dbReference>
<evidence type="ECO:0000256" key="2">
    <source>
        <dbReference type="ARBA" id="ARBA00022598"/>
    </source>
</evidence>
<evidence type="ECO:0000313" key="7">
    <source>
        <dbReference type="Proteomes" id="UP000377803"/>
    </source>
</evidence>
<dbReference type="PROSITE" id="PS00178">
    <property type="entry name" value="AA_TRNA_LIGASE_I"/>
    <property type="match status" value="1"/>
</dbReference>
<dbReference type="GO" id="GO:0004824">
    <property type="term" value="F:lysine-tRNA ligase activity"/>
    <property type="evidence" value="ECO:0007669"/>
    <property type="project" value="UniProtKB-EC"/>
</dbReference>
<dbReference type="EMBL" id="CP040089">
    <property type="protein sequence ID" value="QGA80622.1"/>
    <property type="molecule type" value="Genomic_DNA"/>
</dbReference>
<keyword evidence="4" id="KW-0067">ATP-binding</keyword>
<keyword evidence="5 6" id="KW-0030">Aminoacyl-tRNA synthetase</keyword>
<dbReference type="GO" id="GO:0006430">
    <property type="term" value="P:lysyl-tRNA aminoacylation"/>
    <property type="evidence" value="ECO:0007669"/>
    <property type="project" value="InterPro"/>
</dbReference>
<name>A0A5Q0UG44_9ARCH</name>